<evidence type="ECO:0000313" key="2">
    <source>
        <dbReference type="Proteomes" id="UP001055072"/>
    </source>
</evidence>
<organism evidence="1 2">
    <name type="scientific">Irpex rosettiformis</name>
    <dbReference type="NCBI Taxonomy" id="378272"/>
    <lineage>
        <taxon>Eukaryota</taxon>
        <taxon>Fungi</taxon>
        <taxon>Dikarya</taxon>
        <taxon>Basidiomycota</taxon>
        <taxon>Agaricomycotina</taxon>
        <taxon>Agaricomycetes</taxon>
        <taxon>Polyporales</taxon>
        <taxon>Irpicaceae</taxon>
        <taxon>Irpex</taxon>
    </lineage>
</organism>
<dbReference type="Proteomes" id="UP001055072">
    <property type="component" value="Unassembled WGS sequence"/>
</dbReference>
<gene>
    <name evidence="1" type="ORF">BDY19DRAFT_357926</name>
</gene>
<protein>
    <submittedName>
        <fullName evidence="1">Uncharacterized protein</fullName>
    </submittedName>
</protein>
<evidence type="ECO:0000313" key="1">
    <source>
        <dbReference type="EMBL" id="KAI0086381.1"/>
    </source>
</evidence>
<name>A0ACB8TWR4_9APHY</name>
<keyword evidence="2" id="KW-1185">Reference proteome</keyword>
<proteinExistence type="predicted"/>
<sequence length="436" mass="43778">MSVCQTTPTATQFATVTTDSVSTSTSQSVTTIPADITTITTSSCLATSSGVSVSCNPTTIVSTISPEQTVTTQVPFVVSFPVTLTTPTATLFATSCSQGGGGDSSTISSTTSLPPTSTSSSTSISTLPPTTSESVVQSSSTLANGSIIVVSSTVTTVVTPTTTVSASNSGSSTNVGAIVGGTVGGVAFLAALLLAVYFCIRKRHKNRDDDFDNIDGKINPFPIRLHKGPAKRTEGMTIDEPDPSANAGTTSNNFASNIAPEAAGMAGVGAGAVATGVASGAGSIGPRRPPSTTTGSFPNPYDTVPSTGGGSQRSGAPPAAPISDGTVISDSIYSQQSRVPLHVANPSDYPPIPPMPIASTQQPPIRMPVPFAEESGPSVYGSVSDGSGTDPRAGTSAAPFVHHDAGPIRSNKVEEARTDAGEQHDAGEVPPPAYEA</sequence>
<reference evidence="1" key="1">
    <citation type="journal article" date="2021" name="Environ. Microbiol.">
        <title>Gene family expansions and transcriptome signatures uncover fungal adaptations to wood decay.</title>
        <authorList>
            <person name="Hage H."/>
            <person name="Miyauchi S."/>
            <person name="Viragh M."/>
            <person name="Drula E."/>
            <person name="Min B."/>
            <person name="Chaduli D."/>
            <person name="Navarro D."/>
            <person name="Favel A."/>
            <person name="Norest M."/>
            <person name="Lesage-Meessen L."/>
            <person name="Balint B."/>
            <person name="Merenyi Z."/>
            <person name="de Eugenio L."/>
            <person name="Morin E."/>
            <person name="Martinez A.T."/>
            <person name="Baldrian P."/>
            <person name="Stursova M."/>
            <person name="Martinez M.J."/>
            <person name="Novotny C."/>
            <person name="Magnuson J.K."/>
            <person name="Spatafora J.W."/>
            <person name="Maurice S."/>
            <person name="Pangilinan J."/>
            <person name="Andreopoulos W."/>
            <person name="LaButti K."/>
            <person name="Hundley H."/>
            <person name="Na H."/>
            <person name="Kuo A."/>
            <person name="Barry K."/>
            <person name="Lipzen A."/>
            <person name="Henrissat B."/>
            <person name="Riley R."/>
            <person name="Ahrendt S."/>
            <person name="Nagy L.G."/>
            <person name="Grigoriev I.V."/>
            <person name="Martin F."/>
            <person name="Rosso M.N."/>
        </authorList>
    </citation>
    <scope>NUCLEOTIDE SEQUENCE</scope>
    <source>
        <strain evidence="1">CBS 384.51</strain>
    </source>
</reference>
<dbReference type="EMBL" id="MU274924">
    <property type="protein sequence ID" value="KAI0086381.1"/>
    <property type="molecule type" value="Genomic_DNA"/>
</dbReference>
<accession>A0ACB8TWR4</accession>
<comment type="caution">
    <text evidence="1">The sequence shown here is derived from an EMBL/GenBank/DDBJ whole genome shotgun (WGS) entry which is preliminary data.</text>
</comment>